<dbReference type="AlphaFoldDB" id="A0A9C7UV21"/>
<gene>
    <name evidence="5" type="ORF">GpartN1_g7686.t1</name>
</gene>
<comment type="subcellular location">
    <subcellularLocation>
        <location evidence="1">Nucleus</location>
    </subcellularLocation>
</comment>
<keyword evidence="3" id="KW-0539">Nucleus</keyword>
<dbReference type="GO" id="GO:0006364">
    <property type="term" value="P:rRNA processing"/>
    <property type="evidence" value="ECO:0007669"/>
    <property type="project" value="InterPro"/>
</dbReference>
<proteinExistence type="inferred from homology"/>
<reference evidence="5" key="1">
    <citation type="journal article" date="2022" name="Proc. Natl. Acad. Sci. U.S.A.">
        <title>Life cycle and functional genomics of the unicellular red alga Galdieria for elucidating algal and plant evolution and industrial use.</title>
        <authorList>
            <person name="Hirooka S."/>
            <person name="Itabashi T."/>
            <person name="Ichinose T.M."/>
            <person name="Onuma R."/>
            <person name="Fujiwara T."/>
            <person name="Yamashita S."/>
            <person name="Jong L.W."/>
            <person name="Tomita R."/>
            <person name="Iwane A.H."/>
            <person name="Miyagishima S.Y."/>
        </authorList>
    </citation>
    <scope>NUCLEOTIDE SEQUENCE</scope>
    <source>
        <strain evidence="5">NBRC 102759</strain>
    </source>
</reference>
<organism evidence="5 6">
    <name type="scientific">Galdieria partita</name>
    <dbReference type="NCBI Taxonomy" id="83374"/>
    <lineage>
        <taxon>Eukaryota</taxon>
        <taxon>Rhodophyta</taxon>
        <taxon>Bangiophyceae</taxon>
        <taxon>Galdieriales</taxon>
        <taxon>Galdieriaceae</taxon>
        <taxon>Galdieria</taxon>
    </lineage>
</organism>
<evidence type="ECO:0000256" key="4">
    <source>
        <dbReference type="SAM" id="MobiDB-lite"/>
    </source>
</evidence>
<dbReference type="Pfam" id="PF05997">
    <property type="entry name" value="Nop52"/>
    <property type="match status" value="1"/>
</dbReference>
<name>A0A9C7UV21_9RHOD</name>
<keyword evidence="6" id="KW-1185">Reference proteome</keyword>
<feature type="region of interest" description="Disordered" evidence="4">
    <location>
        <begin position="284"/>
        <end position="307"/>
    </location>
</feature>
<dbReference type="EMBL" id="BQMJ01000077">
    <property type="protein sequence ID" value="GJQ15895.1"/>
    <property type="molecule type" value="Genomic_DNA"/>
</dbReference>
<evidence type="ECO:0000256" key="3">
    <source>
        <dbReference type="ARBA" id="ARBA00023242"/>
    </source>
</evidence>
<accession>A0A9C7UV21</accession>
<comment type="similarity">
    <text evidence="2">Belongs to the RRP1 family.</text>
</comment>
<feature type="compositionally biased region" description="Low complexity" evidence="4">
    <location>
        <begin position="298"/>
        <end position="307"/>
    </location>
</feature>
<dbReference type="GO" id="GO:0005634">
    <property type="term" value="C:nucleus"/>
    <property type="evidence" value="ECO:0007669"/>
    <property type="project" value="UniProtKB-SubCell"/>
</dbReference>
<dbReference type="GO" id="GO:0030688">
    <property type="term" value="C:preribosome, small subunit precursor"/>
    <property type="evidence" value="ECO:0007669"/>
    <property type="project" value="InterPro"/>
</dbReference>
<dbReference type="InterPro" id="IPR010301">
    <property type="entry name" value="RRP1"/>
</dbReference>
<evidence type="ECO:0000313" key="5">
    <source>
        <dbReference type="EMBL" id="GJQ15895.1"/>
    </source>
</evidence>
<dbReference type="Proteomes" id="UP001061958">
    <property type="component" value="Unassembled WGS sequence"/>
</dbReference>
<dbReference type="OrthoDB" id="2019504at2759"/>
<comment type="caution">
    <text evidence="5">The sequence shown here is derived from an EMBL/GenBank/DDBJ whole genome shotgun (WGS) entry which is preliminary data.</text>
</comment>
<evidence type="ECO:0000313" key="6">
    <source>
        <dbReference type="Proteomes" id="UP001061958"/>
    </source>
</evidence>
<reference evidence="5" key="2">
    <citation type="submission" date="2022-01" db="EMBL/GenBank/DDBJ databases">
        <authorList>
            <person name="Hirooka S."/>
            <person name="Miyagishima S.Y."/>
        </authorList>
    </citation>
    <scope>NUCLEOTIDE SEQUENCE</scope>
    <source>
        <strain evidence="5">NBRC 102759</strain>
    </source>
</reference>
<evidence type="ECO:0000256" key="1">
    <source>
        <dbReference type="ARBA" id="ARBA00004123"/>
    </source>
</evidence>
<sequence length="349" mass="40876">MNDHFSTDMEEERFRRVAKSLAGNEKHRRLKALEMVELWLTAHASQVEPIELSKLCRALFYAIWLSDEASTTEKITQHVAKFIQIGKSKYLKALWECVGSLWPKLDMYRLDKFYDLVTACLDEIAVIGDNQEWTEQKMRELVTVMEETITEHWRYTSKGLCLHVIDQYYEHVIRKALYCASSSNKVDVLWSLFHICLNDAIQTDSLLATRTRERILLPFVQECKTAATEQRYELLFVTRQWLSKLYPFASSPQRPSKARKSLYTFYSELETLVSCLDSPQVSETSPVKRRRSERLLSKKSQSTTKNSTDLPAVKQVRFSLDKNEEYILPALKKRRTRPLLSSLWTFELH</sequence>
<protein>
    <submittedName>
        <fullName evidence="5">Uncharacterized protein</fullName>
    </submittedName>
</protein>
<evidence type="ECO:0000256" key="2">
    <source>
        <dbReference type="ARBA" id="ARBA00006374"/>
    </source>
</evidence>